<dbReference type="Proteomes" id="UP000321328">
    <property type="component" value="Unassembled WGS sequence"/>
</dbReference>
<organism evidence="1 2">
    <name type="scientific">Pseudonocardia asaccharolytica DSM 44247 = NBRC 16224</name>
    <dbReference type="NCBI Taxonomy" id="1123024"/>
    <lineage>
        <taxon>Bacteria</taxon>
        <taxon>Bacillati</taxon>
        <taxon>Actinomycetota</taxon>
        <taxon>Actinomycetes</taxon>
        <taxon>Pseudonocardiales</taxon>
        <taxon>Pseudonocardiaceae</taxon>
        <taxon>Pseudonocardia</taxon>
    </lineage>
</organism>
<evidence type="ECO:0000313" key="1">
    <source>
        <dbReference type="EMBL" id="GEL19764.1"/>
    </source>
</evidence>
<sequence>MTGPTLPKIIRCLRAIFRHLLHRTGRTRYISDVTASHRVLARAGIVRYLSRFMVLEPGDVTRRRCAVGSATCPAATRRRWSWQGADLRPARRLHPAERAALLGGTARRVYGLS</sequence>
<comment type="caution">
    <text evidence="1">The sequence shown here is derived from an EMBL/GenBank/DDBJ whole genome shotgun (WGS) entry which is preliminary data.</text>
</comment>
<dbReference type="AlphaFoldDB" id="A0A511D7Z7"/>
<evidence type="ECO:0000313" key="2">
    <source>
        <dbReference type="Proteomes" id="UP000321328"/>
    </source>
</evidence>
<gene>
    <name evidence="1" type="ORF">PA7_36010</name>
</gene>
<name>A0A511D7Z7_9PSEU</name>
<keyword evidence="2" id="KW-1185">Reference proteome</keyword>
<proteinExistence type="predicted"/>
<accession>A0A511D7Z7</accession>
<reference evidence="1 2" key="1">
    <citation type="submission" date="2019-07" db="EMBL/GenBank/DDBJ databases">
        <title>Whole genome shotgun sequence of Pseudonocardia asaccharolytica NBRC 16224.</title>
        <authorList>
            <person name="Hosoyama A."/>
            <person name="Uohara A."/>
            <person name="Ohji S."/>
            <person name="Ichikawa N."/>
        </authorList>
    </citation>
    <scope>NUCLEOTIDE SEQUENCE [LARGE SCALE GENOMIC DNA]</scope>
    <source>
        <strain evidence="1 2">NBRC 16224</strain>
    </source>
</reference>
<dbReference type="EMBL" id="BJVI01000046">
    <property type="protein sequence ID" value="GEL19764.1"/>
    <property type="molecule type" value="Genomic_DNA"/>
</dbReference>
<protein>
    <submittedName>
        <fullName evidence="1">Uncharacterized protein</fullName>
    </submittedName>
</protein>